<dbReference type="Pfam" id="PF00188">
    <property type="entry name" value="CAP"/>
    <property type="match status" value="1"/>
</dbReference>
<sequence length="255" mass="28540">MARSDCFWIWYCLLGSSLLLALAQNYCDPQLCPGGLRHVACQSTGRFADGCRAELVNVNPHIALILGLHNERRNRIASGGLSGFPSATHMASMSWDSTLATLAAYNTLRCRMEHDQCRNTNTYRFAGQNLSVLFTRNIDVEPFLRQRIEAWFDEHRYATSADIENYQPRGGPAFGHFTTMINERNNRIGCAILRYTDANNSQGTLLACNYAVTNVINNPVYRSGSPASECTTGRHSNYPNLCSSNESYNYNEWAG</sequence>
<dbReference type="FunFam" id="3.40.33.10:FF:000007">
    <property type="entry name" value="Venom allergen"/>
    <property type="match status" value="1"/>
</dbReference>
<dbReference type="Gene3D" id="3.40.33.10">
    <property type="entry name" value="CAP"/>
    <property type="match status" value="1"/>
</dbReference>
<evidence type="ECO:0000256" key="2">
    <source>
        <dbReference type="ARBA" id="ARBA00009923"/>
    </source>
</evidence>
<keyword evidence="8" id="KW-1185">Reference proteome</keyword>
<evidence type="ECO:0000256" key="6">
    <source>
        <dbReference type="SAM" id="SignalP"/>
    </source>
</evidence>
<dbReference type="GeneID" id="115633390"/>
<dbReference type="PIRSF" id="PIRSF038921">
    <property type="entry name" value="P14a"/>
    <property type="match status" value="1"/>
</dbReference>
<dbReference type="PANTHER" id="PTHR10334">
    <property type="entry name" value="CYSTEINE-RICH SECRETORY PROTEIN-RELATED"/>
    <property type="match status" value="1"/>
</dbReference>
<dbReference type="SUPFAM" id="SSF55797">
    <property type="entry name" value="PR-1-like"/>
    <property type="match status" value="1"/>
</dbReference>
<evidence type="ECO:0000256" key="1">
    <source>
        <dbReference type="ARBA" id="ARBA00004613"/>
    </source>
</evidence>
<dbReference type="InterPro" id="IPR014044">
    <property type="entry name" value="CAP_dom"/>
</dbReference>
<keyword evidence="3" id="KW-0964">Secreted</keyword>
<evidence type="ECO:0000256" key="5">
    <source>
        <dbReference type="ARBA" id="ARBA00068306"/>
    </source>
</evidence>
<dbReference type="SMART" id="SM00198">
    <property type="entry name" value="SCP"/>
    <property type="match status" value="1"/>
</dbReference>
<dbReference type="InterPro" id="IPR035940">
    <property type="entry name" value="CAP_sf"/>
</dbReference>
<comment type="subcellular location">
    <subcellularLocation>
        <location evidence="1">Secreted</location>
    </subcellularLocation>
</comment>
<evidence type="ECO:0000256" key="4">
    <source>
        <dbReference type="ARBA" id="ARBA00022729"/>
    </source>
</evidence>
<protein>
    <recommendedName>
        <fullName evidence="5">Venom allergen-1</fullName>
    </recommendedName>
</protein>
<proteinExistence type="inferred from homology"/>
<reference evidence="9" key="1">
    <citation type="submission" date="2025-08" db="UniProtKB">
        <authorList>
            <consortium name="RefSeq"/>
        </authorList>
    </citation>
    <scope>IDENTIFICATION</scope>
    <source>
        <strain evidence="9">11010-0011.00</strain>
        <tissue evidence="9">Whole body</tissue>
    </source>
</reference>
<dbReference type="RefSeq" id="XP_030386693.1">
    <property type="nucleotide sequence ID" value="XM_030530833.1"/>
</dbReference>
<dbReference type="AlphaFoldDB" id="A0A6J2UGZ2"/>
<name>A0A6J2UGZ2_DROLE</name>
<evidence type="ECO:0000313" key="8">
    <source>
        <dbReference type="Proteomes" id="UP000504634"/>
    </source>
</evidence>
<keyword evidence="4 6" id="KW-0732">Signal</keyword>
<dbReference type="InterPro" id="IPR034763">
    <property type="entry name" value="P14a_insect"/>
</dbReference>
<accession>A0A6J2UGZ2</accession>
<comment type="similarity">
    <text evidence="2">Belongs to the CRISP family.</text>
</comment>
<dbReference type="GO" id="GO:0005576">
    <property type="term" value="C:extracellular region"/>
    <property type="evidence" value="ECO:0007669"/>
    <property type="project" value="UniProtKB-SubCell"/>
</dbReference>
<dbReference type="OrthoDB" id="414826at2759"/>
<dbReference type="InterPro" id="IPR001283">
    <property type="entry name" value="CRISP-related"/>
</dbReference>
<evidence type="ECO:0000256" key="3">
    <source>
        <dbReference type="ARBA" id="ARBA00022525"/>
    </source>
</evidence>
<feature type="signal peptide" evidence="6">
    <location>
        <begin position="1"/>
        <end position="23"/>
    </location>
</feature>
<feature type="domain" description="SCP" evidence="7">
    <location>
        <begin position="60"/>
        <end position="217"/>
    </location>
</feature>
<feature type="chain" id="PRO_5026694654" description="Venom allergen-1" evidence="6">
    <location>
        <begin position="24"/>
        <end position="255"/>
    </location>
</feature>
<evidence type="ECO:0000259" key="7">
    <source>
        <dbReference type="SMART" id="SM00198"/>
    </source>
</evidence>
<gene>
    <name evidence="9" type="primary">LOC115633390</name>
</gene>
<evidence type="ECO:0000313" key="9">
    <source>
        <dbReference type="RefSeq" id="XP_030386693.1"/>
    </source>
</evidence>
<organism evidence="8 9">
    <name type="scientific">Drosophila lebanonensis</name>
    <name type="common">Fruit fly</name>
    <name type="synonym">Scaptodrosophila lebanonensis</name>
    <dbReference type="NCBI Taxonomy" id="7225"/>
    <lineage>
        <taxon>Eukaryota</taxon>
        <taxon>Metazoa</taxon>
        <taxon>Ecdysozoa</taxon>
        <taxon>Arthropoda</taxon>
        <taxon>Hexapoda</taxon>
        <taxon>Insecta</taxon>
        <taxon>Pterygota</taxon>
        <taxon>Neoptera</taxon>
        <taxon>Endopterygota</taxon>
        <taxon>Diptera</taxon>
        <taxon>Brachycera</taxon>
        <taxon>Muscomorpha</taxon>
        <taxon>Ephydroidea</taxon>
        <taxon>Drosophilidae</taxon>
        <taxon>Scaptodrosophila</taxon>
    </lineage>
</organism>
<dbReference type="CDD" id="cd05380">
    <property type="entry name" value="CAP_euk"/>
    <property type="match status" value="1"/>
</dbReference>
<dbReference type="Proteomes" id="UP000504634">
    <property type="component" value="Unplaced"/>
</dbReference>